<dbReference type="RefSeq" id="XP_006816059.1">
    <property type="nucleotide sequence ID" value="XM_006815996.1"/>
</dbReference>
<dbReference type="Pfam" id="PF10534">
    <property type="entry name" value="CRIC_ras_sig"/>
    <property type="match status" value="1"/>
</dbReference>
<evidence type="ECO:0000259" key="6">
    <source>
        <dbReference type="PROSITE" id="PS51290"/>
    </source>
</evidence>
<evidence type="ECO:0000259" key="5">
    <source>
        <dbReference type="PROSITE" id="PS50106"/>
    </source>
</evidence>
<dbReference type="InterPro" id="IPR013761">
    <property type="entry name" value="SAM/pointed_sf"/>
</dbReference>
<feature type="domain" description="PDZ" evidence="5">
    <location>
        <begin position="328"/>
        <end position="410"/>
    </location>
</feature>
<evidence type="ECO:0000313" key="8">
    <source>
        <dbReference type="RefSeq" id="XP_006816059.1"/>
    </source>
</evidence>
<reference evidence="8" key="1">
    <citation type="submission" date="2025-08" db="UniProtKB">
        <authorList>
            <consortium name="RefSeq"/>
        </authorList>
    </citation>
    <scope>IDENTIFICATION</scope>
    <source>
        <tissue evidence="8">Testes</tissue>
    </source>
</reference>
<dbReference type="InterPro" id="IPR011993">
    <property type="entry name" value="PH-like_dom_sf"/>
</dbReference>
<dbReference type="PROSITE" id="PS51290">
    <property type="entry name" value="CRIC"/>
    <property type="match status" value="1"/>
</dbReference>
<name>A0ABM0M7R8_SACKO</name>
<dbReference type="PROSITE" id="PS50003">
    <property type="entry name" value="PH_DOMAIN"/>
    <property type="match status" value="1"/>
</dbReference>
<feature type="domain" description="SAM" evidence="4">
    <location>
        <begin position="134"/>
        <end position="190"/>
    </location>
</feature>
<evidence type="ECO:0000256" key="1">
    <source>
        <dbReference type="ARBA" id="ARBA00009498"/>
    </source>
</evidence>
<dbReference type="Pfam" id="PF00595">
    <property type="entry name" value="PDZ"/>
    <property type="match status" value="1"/>
</dbReference>
<dbReference type="Gene3D" id="1.10.150.50">
    <property type="entry name" value="Transcription Factor, Ets-1"/>
    <property type="match status" value="1"/>
</dbReference>
<organism evidence="7 8">
    <name type="scientific">Saccoglossus kowalevskii</name>
    <name type="common">Acorn worm</name>
    <dbReference type="NCBI Taxonomy" id="10224"/>
    <lineage>
        <taxon>Eukaryota</taxon>
        <taxon>Metazoa</taxon>
        <taxon>Hemichordata</taxon>
        <taxon>Enteropneusta</taxon>
        <taxon>Harrimaniidae</taxon>
        <taxon>Saccoglossus</taxon>
    </lineage>
</organism>
<dbReference type="SMART" id="SM00228">
    <property type="entry name" value="PDZ"/>
    <property type="match status" value="1"/>
</dbReference>
<gene>
    <name evidence="8" type="primary">LOC102800592</name>
</gene>
<dbReference type="SUPFAM" id="SSF50156">
    <property type="entry name" value="PDZ domain-like"/>
    <property type="match status" value="1"/>
</dbReference>
<dbReference type="InterPro" id="IPR017874">
    <property type="entry name" value="CRIC_domain"/>
</dbReference>
<dbReference type="Pfam" id="PF00536">
    <property type="entry name" value="SAM_1"/>
    <property type="match status" value="1"/>
</dbReference>
<dbReference type="InterPro" id="IPR022783">
    <property type="entry name" value="GCFC_dom"/>
</dbReference>
<feature type="domain" description="PH" evidence="3">
    <location>
        <begin position="932"/>
        <end position="998"/>
    </location>
</feature>
<dbReference type="SUPFAM" id="SSF50729">
    <property type="entry name" value="PH domain-like"/>
    <property type="match status" value="1"/>
</dbReference>
<dbReference type="Gene3D" id="2.30.42.10">
    <property type="match status" value="1"/>
</dbReference>
<dbReference type="InterPro" id="IPR036034">
    <property type="entry name" value="PDZ_sf"/>
</dbReference>
<feature type="region of interest" description="Disordered" evidence="2">
    <location>
        <begin position="757"/>
        <end position="872"/>
    </location>
</feature>
<evidence type="ECO:0000313" key="7">
    <source>
        <dbReference type="Proteomes" id="UP000694865"/>
    </source>
</evidence>
<sequence length="998" mass="111700">MAFINIRSWTTQEVAEWMKESLLASSYSLFEDVVEEFSTFEGIKPHFEKWKHQYSDSYKEAYISLCLPKLFSPFIRLQLLNWNPLEPHCVDIEEMRWFESLIFYGFREYDGIDKEDLDNKLMPSLVEKVILPKLTCLNENVGQYIEQFVNQGVTGEKLLRITQQDLQEVEMRKIGHQEIFFECLNLIRSLYYVMENENLQSLALSLSCKANNLKSLIKCNGYCHQYSENSKTLSNDVLALIVDVVMATRTLVSWLDRTPFYGIDYFSNARETVVSQCLQLTEMVHMDSHATDLENAILPLSIEIVELCNKLIKDTKDPLVIQPAHLELVTLKKIKPEEGLGLLIKATYEGEHIITGTKEQSAADLSRKVHQGDEILQVNYRTVVGWQLSKVVEAMKEDPNEVTLTLKKRPKNVSLQGQIIVKRSVLNSSTANVKKKHSHTAPGRRRQSSNEKRLKSPLEQLFIPPPPDEPYSPRTARNLKVLFTLLLKVSNVFFVMVSDETLHSSLTPPDSPNFQLDRQVSFHQTEPDPLLQYHTRRCTVSEVTLRNKSNNILNRTQNSNGRPTSLPADNKELEEIANIEVENWTSIPTDKKTSSNISNVIIESKPSPEILKNDEAIKLSNNVEHTDEKQSNHSNHRLIKTSSCEHMIELNVEISDDLLTDRKNGEVGITQRSSFRIVTDDYTMKKNTPKKDINENTSSKKMCEKPVSDTVDVHSTFKLQDPPKSKIVNSASKDSMKISNGAVDSNVESGIVDGSAGSSVVDTKAGSGVADSSVGSSVVDSSVGSSVVDSSVGSSVVDSSVGSSVVDSSVGSSVVDSSVGSSVVDSSVGSSVVDSNAEKHIEQDNIVSQNVTSLEHKENEQTSDSKTLDSQLGESQVLHMPDPTSSNVSNASMPSRVSECTSKLLKSLGSKVKGQSKISIIDRRISCKNLGVGECQGWLWKKEERKGFGNKWNKRWFVLKEYSLFYYKERSSLRATGVISLPGYRVSPAAHSETKRQL</sequence>
<comment type="similarity">
    <text evidence="1">Belongs to the CNKSR family.</text>
</comment>
<evidence type="ECO:0000259" key="4">
    <source>
        <dbReference type="PROSITE" id="PS50105"/>
    </source>
</evidence>
<dbReference type="PROSITE" id="PS50105">
    <property type="entry name" value="SAM_DOMAIN"/>
    <property type="match status" value="1"/>
</dbReference>
<feature type="region of interest" description="Disordered" evidence="2">
    <location>
        <begin position="430"/>
        <end position="471"/>
    </location>
</feature>
<dbReference type="PROSITE" id="PS50106">
    <property type="entry name" value="PDZ"/>
    <property type="match status" value="1"/>
</dbReference>
<dbReference type="PANTHER" id="PTHR12844">
    <property type="entry name" value="CONNECTOR ENCHANCER OF KINASE SUPPRESSOR OF RAS"/>
    <property type="match status" value="1"/>
</dbReference>
<dbReference type="GeneID" id="102800592"/>
<feature type="domain" description="CRIC" evidence="6">
    <location>
        <begin position="198"/>
        <end position="291"/>
    </location>
</feature>
<evidence type="ECO:0000259" key="3">
    <source>
        <dbReference type="PROSITE" id="PS50003"/>
    </source>
</evidence>
<dbReference type="PANTHER" id="PTHR12844:SF42">
    <property type="entry name" value="CONNECTOR ENHANCER OF KSR PROTEIN CNK"/>
    <property type="match status" value="1"/>
</dbReference>
<dbReference type="InterPro" id="IPR001478">
    <property type="entry name" value="PDZ"/>
</dbReference>
<keyword evidence="7" id="KW-1185">Reference proteome</keyword>
<dbReference type="InterPro" id="IPR001849">
    <property type="entry name" value="PH_domain"/>
</dbReference>
<accession>A0ABM0M7R8</accession>
<dbReference type="Gene3D" id="2.30.29.30">
    <property type="entry name" value="Pleckstrin-homology domain (PH domain)/Phosphotyrosine-binding domain (PTB)"/>
    <property type="match status" value="1"/>
</dbReference>
<dbReference type="InterPro" id="IPR001660">
    <property type="entry name" value="SAM"/>
</dbReference>
<feature type="compositionally biased region" description="Low complexity" evidence="2">
    <location>
        <begin position="766"/>
        <end position="835"/>
    </location>
</feature>
<dbReference type="Pfam" id="PF00169">
    <property type="entry name" value="PH"/>
    <property type="match status" value="1"/>
</dbReference>
<dbReference type="CDD" id="cd06748">
    <property type="entry name" value="PDZ_CNK1_2_3-like"/>
    <property type="match status" value="1"/>
</dbReference>
<dbReference type="Proteomes" id="UP000694865">
    <property type="component" value="Unplaced"/>
</dbReference>
<protein>
    <submittedName>
        <fullName evidence="8">Uncharacterized protein LOC102800592</fullName>
    </submittedName>
</protein>
<feature type="compositionally biased region" description="Basic residues" evidence="2">
    <location>
        <begin position="433"/>
        <end position="447"/>
    </location>
</feature>
<dbReference type="InterPro" id="IPR051566">
    <property type="entry name" value="CNKSR"/>
</dbReference>
<dbReference type="Pfam" id="PF07842">
    <property type="entry name" value="GCFC"/>
    <property type="match status" value="1"/>
</dbReference>
<proteinExistence type="inferred from homology"/>
<evidence type="ECO:0000256" key="2">
    <source>
        <dbReference type="SAM" id="MobiDB-lite"/>
    </source>
</evidence>
<feature type="compositionally biased region" description="Polar residues" evidence="2">
    <location>
        <begin position="862"/>
        <end position="872"/>
    </location>
</feature>
<dbReference type="SUPFAM" id="SSF47769">
    <property type="entry name" value="SAM/Pointed domain"/>
    <property type="match status" value="1"/>
</dbReference>